<dbReference type="RefSeq" id="WP_125150239.1">
    <property type="nucleotide sequence ID" value="NZ_UYIN01000024.1"/>
</dbReference>
<comment type="caution">
    <text evidence="1">The sequence shown here is derived from an EMBL/GenBank/DDBJ whole genome shotgun (WGS) entry which is preliminary data.</text>
</comment>
<reference evidence="1 2" key="1">
    <citation type="submission" date="2018-11" db="EMBL/GenBank/DDBJ databases">
        <authorList>
            <consortium name="Pathogen Informatics"/>
        </authorList>
    </citation>
    <scope>NUCLEOTIDE SEQUENCE [LARGE SCALE GENOMIC DNA]</scope>
    <source>
        <strain evidence="1 2">NCTC10913</strain>
    </source>
</reference>
<name>A0ABY6T216_9CLOT</name>
<evidence type="ECO:0000313" key="1">
    <source>
        <dbReference type="EMBL" id="VDG74684.1"/>
    </source>
</evidence>
<accession>A0ABY6T216</accession>
<sequence>MKILKVELKKSKDGEPMVSVWKKDNNDMLIFQHFILTTGFGIHCCNEFLRLLHTGIEIKFVNFKQYHELLQRINKQFPFTIKSIPADTEESILRSEVINKIQGLSIEQLKELMVNIA</sequence>
<dbReference type="EMBL" id="UYIN01000024">
    <property type="protein sequence ID" value="VDG74684.1"/>
    <property type="molecule type" value="Genomic_DNA"/>
</dbReference>
<keyword evidence="2" id="KW-1185">Reference proteome</keyword>
<gene>
    <name evidence="1" type="ORF">NCTC10913_04930</name>
</gene>
<dbReference type="Proteomes" id="UP000277570">
    <property type="component" value="Unassembled WGS sequence"/>
</dbReference>
<protein>
    <submittedName>
        <fullName evidence="1">Uncharacterized protein</fullName>
    </submittedName>
</protein>
<proteinExistence type="predicted"/>
<evidence type="ECO:0000313" key="2">
    <source>
        <dbReference type="Proteomes" id="UP000277570"/>
    </source>
</evidence>
<organism evidence="1 2">
    <name type="scientific">Clostridium carnis</name>
    <dbReference type="NCBI Taxonomy" id="1530"/>
    <lineage>
        <taxon>Bacteria</taxon>
        <taxon>Bacillati</taxon>
        <taxon>Bacillota</taxon>
        <taxon>Clostridia</taxon>
        <taxon>Eubacteriales</taxon>
        <taxon>Clostridiaceae</taxon>
        <taxon>Clostridium</taxon>
    </lineage>
</organism>